<feature type="compositionally biased region" description="Basic and acidic residues" evidence="6">
    <location>
        <begin position="225"/>
        <end position="247"/>
    </location>
</feature>
<dbReference type="InterPro" id="IPR041388">
    <property type="entry name" value="FHA_2"/>
</dbReference>
<feature type="region of interest" description="Disordered" evidence="6">
    <location>
        <begin position="128"/>
        <end position="281"/>
    </location>
</feature>
<keyword evidence="2" id="KW-0227">DNA damage</keyword>
<dbReference type="GeneID" id="113521837"/>
<organism evidence="9 10">
    <name type="scientific">Galleria mellonella</name>
    <name type="common">Greater wax moth</name>
    <dbReference type="NCBI Taxonomy" id="7137"/>
    <lineage>
        <taxon>Eukaryota</taxon>
        <taxon>Metazoa</taxon>
        <taxon>Ecdysozoa</taxon>
        <taxon>Arthropoda</taxon>
        <taxon>Hexapoda</taxon>
        <taxon>Insecta</taxon>
        <taxon>Pterygota</taxon>
        <taxon>Neoptera</taxon>
        <taxon>Endopterygota</taxon>
        <taxon>Lepidoptera</taxon>
        <taxon>Glossata</taxon>
        <taxon>Ditrysia</taxon>
        <taxon>Pyraloidea</taxon>
        <taxon>Pyralidae</taxon>
        <taxon>Galleriinae</taxon>
        <taxon>Galleria</taxon>
    </lineage>
</organism>
<dbReference type="InterPro" id="IPR039253">
    <property type="entry name" value="APLF"/>
</dbReference>
<feature type="compositionally biased region" description="Acidic residues" evidence="6">
    <location>
        <begin position="129"/>
        <end position="140"/>
    </location>
</feature>
<gene>
    <name evidence="10" type="primary">LOC113521837</name>
</gene>
<keyword evidence="3" id="KW-0378">Hydrolase</keyword>
<evidence type="ECO:0000256" key="6">
    <source>
        <dbReference type="SAM" id="MobiDB-lite"/>
    </source>
</evidence>
<feature type="compositionally biased region" description="Pro residues" evidence="6">
    <location>
        <begin position="341"/>
        <end position="350"/>
    </location>
</feature>
<keyword evidence="9" id="KW-1185">Reference proteome</keyword>
<keyword evidence="5" id="KW-0539">Nucleus</keyword>
<dbReference type="PANTHER" id="PTHR21315:SF2">
    <property type="entry name" value="APRATAXIN AND PNK-LIKE FACTOR"/>
    <property type="match status" value="1"/>
</dbReference>
<accession>A0ABM3MF37</accession>
<dbReference type="Pfam" id="PF17913">
    <property type="entry name" value="FHA_2"/>
    <property type="match status" value="1"/>
</dbReference>
<feature type="domain" description="PBZ-type" evidence="7">
    <location>
        <begin position="283"/>
        <end position="308"/>
    </location>
</feature>
<evidence type="ECO:0000256" key="3">
    <source>
        <dbReference type="ARBA" id="ARBA00022801"/>
    </source>
</evidence>
<dbReference type="PANTHER" id="PTHR21315">
    <property type="entry name" value="APRATAXIN AND PNK-LIKE FACTOR-RELATED"/>
    <property type="match status" value="1"/>
</dbReference>
<dbReference type="Proteomes" id="UP001652740">
    <property type="component" value="Unplaced"/>
</dbReference>
<evidence type="ECO:0000256" key="1">
    <source>
        <dbReference type="ARBA" id="ARBA00004123"/>
    </source>
</evidence>
<comment type="subcellular location">
    <subcellularLocation>
        <location evidence="1">Nucleus</location>
    </subcellularLocation>
</comment>
<evidence type="ECO:0000259" key="8">
    <source>
        <dbReference type="Pfam" id="PF17913"/>
    </source>
</evidence>
<feature type="region of interest" description="Disordered" evidence="6">
    <location>
        <begin position="298"/>
        <end position="426"/>
    </location>
</feature>
<evidence type="ECO:0000256" key="2">
    <source>
        <dbReference type="ARBA" id="ARBA00022763"/>
    </source>
</evidence>
<evidence type="ECO:0000313" key="10">
    <source>
        <dbReference type="RefSeq" id="XP_052750020.1"/>
    </source>
</evidence>
<evidence type="ECO:0000313" key="9">
    <source>
        <dbReference type="Proteomes" id="UP001652740"/>
    </source>
</evidence>
<dbReference type="Gene3D" id="2.60.200.20">
    <property type="match status" value="1"/>
</dbReference>
<name>A0ABM3MF37_GALME</name>
<feature type="compositionally biased region" description="Polar residues" evidence="6">
    <location>
        <begin position="389"/>
        <end position="399"/>
    </location>
</feature>
<feature type="compositionally biased region" description="Basic and acidic residues" evidence="6">
    <location>
        <begin position="194"/>
        <end position="212"/>
    </location>
</feature>
<dbReference type="SUPFAM" id="SSF49879">
    <property type="entry name" value="SMAD/FHA domain"/>
    <property type="match status" value="1"/>
</dbReference>
<dbReference type="InterPro" id="IPR019406">
    <property type="entry name" value="APLF_PBZ"/>
</dbReference>
<sequence length="426" mass="48186">MVFKLVRTDSEDPYKIQLDVGTHLIGRGKFLNCDDKRISRNHGELQVDEDTVIIKALHQNPCFYLKKGIEETQILRQNCTVNLYNGDKFGMLPDSCWYEVLYCTNSDVSKHTPEQEVDECDKYTANTELVDDGIDNNDDSIEPRVRSDEGDMPDSPSLLATVQQSVSNLQTQEQSTRDEITPTDDEVTPTDDEVTNKKNNGTDHHANDENPIKRSHSPTPGGDDDLAKKVKIEGDIKQEVDDIKQETDDVQAGPSNDQMDASGSHNKKTPSPSPAKPLIPQLRERCMYGANCYRKNPQHKAQFSHPADTDWGAGERGQCPWGRTCRRRDPRHWQMHDHPPGTQPPPPPHAQPAGRRTKRIRHDSNGDSPAQDLILQGKRVRKTIDRPTWSDSESNSDPFQTDDSDDWQPSSTNDTESQYFTQDMDD</sequence>
<evidence type="ECO:0000256" key="5">
    <source>
        <dbReference type="ARBA" id="ARBA00023242"/>
    </source>
</evidence>
<dbReference type="Pfam" id="PF10283">
    <property type="entry name" value="zf-CCHH"/>
    <property type="match status" value="1"/>
</dbReference>
<evidence type="ECO:0000256" key="4">
    <source>
        <dbReference type="ARBA" id="ARBA00023204"/>
    </source>
</evidence>
<feature type="compositionally biased region" description="Polar residues" evidence="6">
    <location>
        <begin position="158"/>
        <end position="174"/>
    </location>
</feature>
<dbReference type="InterPro" id="IPR008984">
    <property type="entry name" value="SMAD_FHA_dom_sf"/>
</dbReference>
<evidence type="ECO:0000259" key="7">
    <source>
        <dbReference type="Pfam" id="PF10283"/>
    </source>
</evidence>
<proteinExistence type="predicted"/>
<reference evidence="10" key="1">
    <citation type="submission" date="2025-08" db="UniProtKB">
        <authorList>
            <consortium name="RefSeq"/>
        </authorList>
    </citation>
    <scope>IDENTIFICATION</scope>
    <source>
        <tissue evidence="10">Whole larvae</tissue>
    </source>
</reference>
<keyword evidence="4" id="KW-0234">DNA repair</keyword>
<protein>
    <submittedName>
        <fullName evidence="10">Aprataxin and PNK-like factor isoform X1</fullName>
    </submittedName>
</protein>
<feature type="compositionally biased region" description="Polar residues" evidence="6">
    <location>
        <begin position="407"/>
        <end position="426"/>
    </location>
</feature>
<feature type="compositionally biased region" description="Acidic residues" evidence="6">
    <location>
        <begin position="181"/>
        <end position="193"/>
    </location>
</feature>
<feature type="domain" description="PNK FHA" evidence="8">
    <location>
        <begin position="10"/>
        <end position="62"/>
    </location>
</feature>
<feature type="compositionally biased region" description="Polar residues" evidence="6">
    <location>
        <begin position="253"/>
        <end position="264"/>
    </location>
</feature>
<dbReference type="RefSeq" id="XP_052750020.1">
    <property type="nucleotide sequence ID" value="XM_052894060.1"/>
</dbReference>